<dbReference type="PANTHER" id="PTHR35043:SF7">
    <property type="entry name" value="TRANSCRIPTION FACTOR DOMAIN-CONTAINING PROTEIN"/>
    <property type="match status" value="1"/>
</dbReference>
<reference evidence="1" key="1">
    <citation type="journal article" date="2020" name="Stud. Mycol.">
        <title>101 Dothideomycetes genomes: a test case for predicting lifestyles and emergence of pathogens.</title>
        <authorList>
            <person name="Haridas S."/>
            <person name="Albert R."/>
            <person name="Binder M."/>
            <person name="Bloem J."/>
            <person name="Labutti K."/>
            <person name="Salamov A."/>
            <person name="Andreopoulos B."/>
            <person name="Baker S."/>
            <person name="Barry K."/>
            <person name="Bills G."/>
            <person name="Bluhm B."/>
            <person name="Cannon C."/>
            <person name="Castanera R."/>
            <person name="Culley D."/>
            <person name="Daum C."/>
            <person name="Ezra D."/>
            <person name="Gonzalez J."/>
            <person name="Henrissat B."/>
            <person name="Kuo A."/>
            <person name="Liang C."/>
            <person name="Lipzen A."/>
            <person name="Lutzoni F."/>
            <person name="Magnuson J."/>
            <person name="Mondo S."/>
            <person name="Nolan M."/>
            <person name="Ohm R."/>
            <person name="Pangilinan J."/>
            <person name="Park H.-J."/>
            <person name="Ramirez L."/>
            <person name="Alfaro M."/>
            <person name="Sun H."/>
            <person name="Tritt A."/>
            <person name="Yoshinaga Y."/>
            <person name="Zwiers L.-H."/>
            <person name="Turgeon B."/>
            <person name="Goodwin S."/>
            <person name="Spatafora J."/>
            <person name="Crous P."/>
            <person name="Grigoriev I."/>
        </authorList>
    </citation>
    <scope>NUCLEOTIDE SEQUENCE</scope>
    <source>
        <strain evidence="1">CBS 183.55</strain>
    </source>
</reference>
<sequence length="587" mass="65630">MTPAWRLDALSLVRQCLTRLSFPSAERRIVVLGIATSSDRSSNFDPTSAMWEPLGNAPVNNEPYWKSASKERETFTIFSSCLITLTLCVYTSLHLNVPKQGVPYWRCQFWKRAWWVVLGVAAPEYVMSGGQAQDVEMGNRRPSIPHVNISGISGSFGPRHQSIMSRSERRIKAKWRAVLHGPREARPADRDRRQPSQRYHNWTRTHSYFALMGGFVLNNSKMSINPFDDGRKCSTITTSTLRAITRAMPYSIPDISKETILDKSKANGIGKLLLCMQVCWFGAQPTGRLATNDHPSVCLSSTCCSTHSVSCLFLAFGGSSPWTSKSPTTSMYRRPGPTPCTRRCVQTGGCIRVNACWHDLHCNKSKKKIRLYSRQRCFGFHLVVEAKDPSGVYFELKWADLECLRLAHGSLSEQLGNDPYTDIKNFPLHEMFVDHVSTLNATDESLKRLKATATRDESAEALWNLDRVATAGFMAAAAVYGGLHLLAWDVPSLTIEEQWRWRIASMIIASPIVAVPICLLFRRGVSALISPYSGNASVARSCLTLCIAYLAARFYIMVECFVHLAHLPPGVYNVPAWSRFLPHLSAG</sequence>
<dbReference type="RefSeq" id="XP_033451314.1">
    <property type="nucleotide sequence ID" value="XM_033597832.1"/>
</dbReference>
<dbReference type="EMBL" id="ML978961">
    <property type="protein sequence ID" value="KAF1931066.1"/>
    <property type="molecule type" value="Genomic_DNA"/>
</dbReference>
<evidence type="ECO:0000313" key="1">
    <source>
        <dbReference type="EMBL" id="KAF1931066.1"/>
    </source>
</evidence>
<organism evidence="1 2">
    <name type="scientific">Didymella exigua CBS 183.55</name>
    <dbReference type="NCBI Taxonomy" id="1150837"/>
    <lineage>
        <taxon>Eukaryota</taxon>
        <taxon>Fungi</taxon>
        <taxon>Dikarya</taxon>
        <taxon>Ascomycota</taxon>
        <taxon>Pezizomycotina</taxon>
        <taxon>Dothideomycetes</taxon>
        <taxon>Pleosporomycetidae</taxon>
        <taxon>Pleosporales</taxon>
        <taxon>Pleosporineae</taxon>
        <taxon>Didymellaceae</taxon>
        <taxon>Didymella</taxon>
    </lineage>
</organism>
<name>A0A6A5RXP3_9PLEO</name>
<dbReference type="GeneID" id="54355499"/>
<accession>A0A6A5RXP3</accession>
<proteinExistence type="predicted"/>
<evidence type="ECO:0000313" key="2">
    <source>
        <dbReference type="Proteomes" id="UP000800082"/>
    </source>
</evidence>
<dbReference type="PANTHER" id="PTHR35043">
    <property type="entry name" value="TRANSCRIPTION FACTOR DOMAIN-CONTAINING PROTEIN"/>
    <property type="match status" value="1"/>
</dbReference>
<dbReference type="Proteomes" id="UP000800082">
    <property type="component" value="Unassembled WGS sequence"/>
</dbReference>
<keyword evidence="2" id="KW-1185">Reference proteome</keyword>
<dbReference type="AlphaFoldDB" id="A0A6A5RXP3"/>
<protein>
    <submittedName>
        <fullName evidence="1">Uncharacterized protein</fullName>
    </submittedName>
</protein>
<gene>
    <name evidence="1" type="ORF">M421DRAFT_90173</name>
</gene>
<dbReference type="OrthoDB" id="9451547at2759"/>